<dbReference type="InterPro" id="IPR000515">
    <property type="entry name" value="MetI-like"/>
</dbReference>
<dbReference type="InterPro" id="IPR007210">
    <property type="entry name" value="ABC_Gly_betaine_transp_sub-bd"/>
</dbReference>
<evidence type="ECO:0000256" key="7">
    <source>
        <dbReference type="ARBA" id="ARBA00035652"/>
    </source>
</evidence>
<reference evidence="10 11" key="1">
    <citation type="submission" date="2021-03" db="EMBL/GenBank/DDBJ databases">
        <title>Assistant Professor.</title>
        <authorList>
            <person name="Huq M.A."/>
        </authorList>
    </citation>
    <scope>NUCLEOTIDE SEQUENCE [LARGE SCALE GENOMIC DNA]</scope>
    <source>
        <strain evidence="10 11">MAH-29</strain>
    </source>
</reference>
<keyword evidence="4 8" id="KW-1133">Transmembrane helix</keyword>
<feature type="transmembrane region" description="Helical" evidence="8">
    <location>
        <begin position="183"/>
        <end position="203"/>
    </location>
</feature>
<dbReference type="SUPFAM" id="SSF161098">
    <property type="entry name" value="MetI-like"/>
    <property type="match status" value="1"/>
</dbReference>
<evidence type="ECO:0000259" key="9">
    <source>
        <dbReference type="PROSITE" id="PS50928"/>
    </source>
</evidence>
<evidence type="ECO:0000256" key="6">
    <source>
        <dbReference type="ARBA" id="ARBA00035642"/>
    </source>
</evidence>
<sequence length="522" mass="57524">MMIERQTFWSFIQEQSGKLLDETLQHTGLTFISLLIAILIGVPLGIIISRRTRLAGIVLGVAGVMQTIPSIALLGFMIPVFGIGPRPAIVALFLYALLPIIRNTYTGIINVDKHIKEAATGLGMSDRQTLLKVEIPLAMPVILAGIRIATVINVGVATLAAYIAAGGLGEFIFGGISLNNTDMILAGAIPAALLALLFDFLLARLQHMTIKRGRVVFVIFPLILLLSAFYVLPSLGASGLLAGFTPEFMGRQDGYLGLKKTYGLKIRTVVISDAVMYKAAMEKQLDVISGYGTDGRIKAFDLVTLTDDKKIFPPYYCAPIIRKQTLDQHPELMSILNLLAGRINDSLMTALNYKADYLHQAPEQIARDFLKEQGLYKIPRNGKNATVRIGSKIFAEQYILASMYTQLIKGYSDLGVQTKTGLGGTKICFDAMTNDQIDLYPEYTGTGLLVILQPAADKVALLNQDKDAVYDYVQKEFQERYQISWLKPIGFNNTYALMMRKGQANELKVHSISDLVNYVKKR</sequence>
<keyword evidence="2 8" id="KW-0813">Transport</keyword>
<proteinExistence type="inferred from homology"/>
<dbReference type="InterPro" id="IPR035906">
    <property type="entry name" value="MetI-like_sf"/>
</dbReference>
<evidence type="ECO:0000256" key="3">
    <source>
        <dbReference type="ARBA" id="ARBA00022692"/>
    </source>
</evidence>
<dbReference type="Gene3D" id="3.40.190.120">
    <property type="entry name" value="Osmoprotection protein (prox), domain 2"/>
    <property type="match status" value="2"/>
</dbReference>
<evidence type="ECO:0000256" key="8">
    <source>
        <dbReference type="RuleBase" id="RU363032"/>
    </source>
</evidence>
<comment type="similarity">
    <text evidence="7">In the N-terminal section; belongs to the binding-protein-dependent transport system permease family.</text>
</comment>
<keyword evidence="11" id="KW-1185">Reference proteome</keyword>
<dbReference type="EMBL" id="JAGHKO010000004">
    <property type="protein sequence ID" value="MBO9202476.1"/>
    <property type="molecule type" value="Genomic_DNA"/>
</dbReference>
<dbReference type="SUPFAM" id="SSF53850">
    <property type="entry name" value="Periplasmic binding protein-like II"/>
    <property type="match status" value="2"/>
</dbReference>
<feature type="transmembrane region" description="Helical" evidence="8">
    <location>
        <begin position="137"/>
        <end position="163"/>
    </location>
</feature>
<dbReference type="Gene3D" id="1.10.3720.10">
    <property type="entry name" value="MetI-like"/>
    <property type="match status" value="1"/>
</dbReference>
<comment type="similarity">
    <text evidence="6">In the C-terminal section; belongs to the OsmX family.</text>
</comment>
<dbReference type="Gene3D" id="3.40.190.10">
    <property type="entry name" value="Periplasmic binding protein-like II"/>
    <property type="match status" value="2"/>
</dbReference>
<evidence type="ECO:0000256" key="2">
    <source>
        <dbReference type="ARBA" id="ARBA00022448"/>
    </source>
</evidence>
<evidence type="ECO:0000313" key="10">
    <source>
        <dbReference type="EMBL" id="MBO9202476.1"/>
    </source>
</evidence>
<dbReference type="PANTHER" id="PTHR30177">
    <property type="entry name" value="GLYCINE BETAINE/L-PROLINE TRANSPORT SYSTEM PERMEASE PROTEIN PROW"/>
    <property type="match status" value="1"/>
</dbReference>
<name>A0ABS3YX25_9BACT</name>
<comment type="similarity">
    <text evidence="8">Belongs to the binding-protein-dependent transport system permease family.</text>
</comment>
<gene>
    <name evidence="10" type="ORF">J7I42_19470</name>
</gene>
<feature type="transmembrane region" description="Helical" evidence="8">
    <location>
        <begin position="28"/>
        <end position="47"/>
    </location>
</feature>
<protein>
    <submittedName>
        <fullName evidence="10">ABC transporter permease/substrate-binding protein</fullName>
    </submittedName>
</protein>
<dbReference type="Proteomes" id="UP000677244">
    <property type="component" value="Unassembled WGS sequence"/>
</dbReference>
<feature type="domain" description="ABC transmembrane type-1" evidence="9">
    <location>
        <begin position="23"/>
        <end position="202"/>
    </location>
</feature>
<feature type="transmembrane region" description="Helical" evidence="8">
    <location>
        <begin position="215"/>
        <end position="232"/>
    </location>
</feature>
<dbReference type="Pfam" id="PF04069">
    <property type="entry name" value="OpuAC"/>
    <property type="match status" value="2"/>
</dbReference>
<dbReference type="PANTHER" id="PTHR30177:SF4">
    <property type="entry name" value="OSMOPROTECTANT IMPORT PERMEASE PROTEIN OSMW"/>
    <property type="match status" value="1"/>
</dbReference>
<evidence type="ECO:0000313" key="11">
    <source>
        <dbReference type="Proteomes" id="UP000677244"/>
    </source>
</evidence>
<dbReference type="Pfam" id="PF00528">
    <property type="entry name" value="BPD_transp_1"/>
    <property type="match status" value="1"/>
</dbReference>
<dbReference type="InterPro" id="IPR051204">
    <property type="entry name" value="ABC_transp_perm/SBD"/>
</dbReference>
<evidence type="ECO:0000256" key="5">
    <source>
        <dbReference type="ARBA" id="ARBA00023136"/>
    </source>
</evidence>
<comment type="caution">
    <text evidence="10">The sequence shown here is derived from an EMBL/GenBank/DDBJ whole genome shotgun (WGS) entry which is preliminary data.</text>
</comment>
<keyword evidence="3 8" id="KW-0812">Transmembrane</keyword>
<keyword evidence="5 8" id="KW-0472">Membrane</keyword>
<accession>A0ABS3YX25</accession>
<evidence type="ECO:0000256" key="4">
    <source>
        <dbReference type="ARBA" id="ARBA00022989"/>
    </source>
</evidence>
<comment type="subcellular location">
    <subcellularLocation>
        <location evidence="1 8">Cell membrane</location>
        <topology evidence="1 8">Multi-pass membrane protein</topology>
    </subcellularLocation>
</comment>
<feature type="transmembrane region" description="Helical" evidence="8">
    <location>
        <begin position="54"/>
        <end position="81"/>
    </location>
</feature>
<feature type="transmembrane region" description="Helical" evidence="8">
    <location>
        <begin position="87"/>
        <end position="105"/>
    </location>
</feature>
<organism evidence="10 11">
    <name type="scientific">Niastella soli</name>
    <dbReference type="NCBI Taxonomy" id="2821487"/>
    <lineage>
        <taxon>Bacteria</taxon>
        <taxon>Pseudomonadati</taxon>
        <taxon>Bacteroidota</taxon>
        <taxon>Chitinophagia</taxon>
        <taxon>Chitinophagales</taxon>
        <taxon>Chitinophagaceae</taxon>
        <taxon>Niastella</taxon>
    </lineage>
</organism>
<dbReference type="PROSITE" id="PS50928">
    <property type="entry name" value="ABC_TM1"/>
    <property type="match status" value="1"/>
</dbReference>
<evidence type="ECO:0000256" key="1">
    <source>
        <dbReference type="ARBA" id="ARBA00004651"/>
    </source>
</evidence>